<evidence type="ECO:0000256" key="1">
    <source>
        <dbReference type="SAM" id="MobiDB-lite"/>
    </source>
</evidence>
<gene>
    <name evidence="2" type="ORF">MSEDJ_28740</name>
</gene>
<dbReference type="KEGG" id="msei:MSEDJ_28740"/>
<feature type="compositionally biased region" description="Basic and acidic residues" evidence="1">
    <location>
        <begin position="19"/>
        <end position="33"/>
    </location>
</feature>
<name>A0A7I7QQV9_9MYCO</name>
<evidence type="ECO:0000313" key="2">
    <source>
        <dbReference type="EMBL" id="BBY28778.1"/>
    </source>
</evidence>
<organism evidence="2 3">
    <name type="scientific">Mycolicibacterium sediminis</name>
    <dbReference type="NCBI Taxonomy" id="1286180"/>
    <lineage>
        <taxon>Bacteria</taxon>
        <taxon>Bacillati</taxon>
        <taxon>Actinomycetota</taxon>
        <taxon>Actinomycetes</taxon>
        <taxon>Mycobacteriales</taxon>
        <taxon>Mycobacteriaceae</taxon>
        <taxon>Mycolicibacterium</taxon>
    </lineage>
</organism>
<reference evidence="2 3" key="1">
    <citation type="journal article" date="2019" name="Emerg. Microbes Infect.">
        <title>Comprehensive subspecies identification of 175 nontuberculous mycobacteria species based on 7547 genomic profiles.</title>
        <authorList>
            <person name="Matsumoto Y."/>
            <person name="Kinjo T."/>
            <person name="Motooka D."/>
            <person name="Nabeya D."/>
            <person name="Jung N."/>
            <person name="Uechi K."/>
            <person name="Horii T."/>
            <person name="Iida T."/>
            <person name="Fujita J."/>
            <person name="Nakamura S."/>
        </authorList>
    </citation>
    <scope>NUCLEOTIDE SEQUENCE [LARGE SCALE GENOMIC DNA]</scope>
    <source>
        <strain evidence="2 3">JCM 17899</strain>
    </source>
</reference>
<sequence>MSMPSDAADAVESAGPNEGPRDHDGVDTEHAAYVDDDNVPHPGDANEAGGS</sequence>
<proteinExistence type="predicted"/>
<dbReference type="RefSeq" id="WP_174266809.1">
    <property type="nucleotide sequence ID" value="NZ_AP022588.1"/>
</dbReference>
<keyword evidence="3" id="KW-1185">Reference proteome</keyword>
<dbReference type="AlphaFoldDB" id="A0A7I7QQV9"/>
<dbReference type="Proteomes" id="UP000467193">
    <property type="component" value="Chromosome"/>
</dbReference>
<feature type="region of interest" description="Disordered" evidence="1">
    <location>
        <begin position="1"/>
        <end position="51"/>
    </location>
</feature>
<protein>
    <submittedName>
        <fullName evidence="2">Uncharacterized protein</fullName>
    </submittedName>
</protein>
<evidence type="ECO:0000313" key="3">
    <source>
        <dbReference type="Proteomes" id="UP000467193"/>
    </source>
</evidence>
<accession>A0A7I7QQV9</accession>
<dbReference type="EMBL" id="AP022588">
    <property type="protein sequence ID" value="BBY28778.1"/>
    <property type="molecule type" value="Genomic_DNA"/>
</dbReference>